<dbReference type="Proteomes" id="UP000261360">
    <property type="component" value="Unplaced"/>
</dbReference>
<reference evidence="1" key="2">
    <citation type="submission" date="2025-09" db="UniProtKB">
        <authorList>
            <consortium name="Ensembl"/>
        </authorList>
    </citation>
    <scope>IDENTIFICATION</scope>
</reference>
<protein>
    <submittedName>
        <fullName evidence="1">Uncharacterized protein</fullName>
    </submittedName>
</protein>
<dbReference type="STRING" id="1841481.ENSSLDP00000006750"/>
<dbReference type="InterPro" id="IPR019321">
    <property type="entry name" value="Nucleoporin_Nup88"/>
</dbReference>
<sequence length="105" mass="12001">MAAFGAERWLNDLPNHTIFKKIREKLDSEHNTNESGVAKNLTFCLGGDFFLWDDADRVFYTTNLRQLNSDESRSSGNYQTSHHIWACLWSPPSPPPPLVPLRSPQ</sequence>
<dbReference type="AlphaFoldDB" id="A0A3B4WS50"/>
<name>A0A3B4WS50_SERLL</name>
<dbReference type="Ensembl" id="ENSSLDT00000006973.1">
    <property type="protein sequence ID" value="ENSSLDP00000006750.1"/>
    <property type="gene ID" value="ENSSLDG00000005384.1"/>
</dbReference>
<accession>A0A3B4WS50</accession>
<dbReference type="Pfam" id="PF10168">
    <property type="entry name" value="Nup88"/>
    <property type="match status" value="1"/>
</dbReference>
<proteinExistence type="predicted"/>
<reference evidence="1" key="1">
    <citation type="submission" date="2025-08" db="UniProtKB">
        <authorList>
            <consortium name="Ensembl"/>
        </authorList>
    </citation>
    <scope>IDENTIFICATION</scope>
</reference>
<evidence type="ECO:0000313" key="2">
    <source>
        <dbReference type="Proteomes" id="UP000261360"/>
    </source>
</evidence>
<keyword evidence="2" id="KW-1185">Reference proteome</keyword>
<organism evidence="1 2">
    <name type="scientific">Seriola lalandi dorsalis</name>
    <dbReference type="NCBI Taxonomy" id="1841481"/>
    <lineage>
        <taxon>Eukaryota</taxon>
        <taxon>Metazoa</taxon>
        <taxon>Chordata</taxon>
        <taxon>Craniata</taxon>
        <taxon>Vertebrata</taxon>
        <taxon>Euteleostomi</taxon>
        <taxon>Actinopterygii</taxon>
        <taxon>Neopterygii</taxon>
        <taxon>Teleostei</taxon>
        <taxon>Neoteleostei</taxon>
        <taxon>Acanthomorphata</taxon>
        <taxon>Carangaria</taxon>
        <taxon>Carangiformes</taxon>
        <taxon>Carangidae</taxon>
        <taxon>Seriola</taxon>
    </lineage>
</organism>
<dbReference type="GeneTree" id="ENSGT00940000177932"/>
<evidence type="ECO:0000313" key="1">
    <source>
        <dbReference type="Ensembl" id="ENSSLDP00000006750.1"/>
    </source>
</evidence>